<evidence type="ECO:0000313" key="3">
    <source>
        <dbReference type="EMBL" id="MFI6498960.1"/>
    </source>
</evidence>
<proteinExistence type="predicted"/>
<dbReference type="NCBIfam" id="TIGR03604">
    <property type="entry name" value="TOMM_cyclo_SagD"/>
    <property type="match status" value="1"/>
</dbReference>
<dbReference type="NCBIfam" id="TIGR03882">
    <property type="entry name" value="cyclo_dehyd_2"/>
    <property type="match status" value="1"/>
</dbReference>
<dbReference type="PANTHER" id="PTHR37809:SF1">
    <property type="entry name" value="RIBOSOMAL PROTEIN S12 METHYLTHIOTRANSFERASE ACCESSORY FACTOR YCAO"/>
    <property type="match status" value="1"/>
</dbReference>
<dbReference type="Gene3D" id="3.30.40.250">
    <property type="match status" value="1"/>
</dbReference>
<dbReference type="Gene3D" id="3.30.1330.230">
    <property type="match status" value="1"/>
</dbReference>
<reference evidence="3 4" key="1">
    <citation type="submission" date="2024-10" db="EMBL/GenBank/DDBJ databases">
        <title>The Natural Products Discovery Center: Release of the First 8490 Sequenced Strains for Exploring Actinobacteria Biosynthetic Diversity.</title>
        <authorList>
            <person name="Kalkreuter E."/>
            <person name="Kautsar S.A."/>
            <person name="Yang D."/>
            <person name="Bader C.D."/>
            <person name="Teijaro C.N."/>
            <person name="Fluegel L."/>
            <person name="Davis C.M."/>
            <person name="Simpson J.R."/>
            <person name="Lauterbach L."/>
            <person name="Steele A.D."/>
            <person name="Gui C."/>
            <person name="Meng S."/>
            <person name="Li G."/>
            <person name="Viehrig K."/>
            <person name="Ye F."/>
            <person name="Su P."/>
            <person name="Kiefer A.F."/>
            <person name="Nichols A."/>
            <person name="Cepeda A.J."/>
            <person name="Yan W."/>
            <person name="Fan B."/>
            <person name="Jiang Y."/>
            <person name="Adhikari A."/>
            <person name="Zheng C.-J."/>
            <person name="Schuster L."/>
            <person name="Cowan T.M."/>
            <person name="Smanski M.J."/>
            <person name="Chevrette M.G."/>
            <person name="De Carvalho L.P.S."/>
            <person name="Shen B."/>
        </authorList>
    </citation>
    <scope>NUCLEOTIDE SEQUENCE [LARGE SCALE GENOMIC DNA]</scope>
    <source>
        <strain evidence="3 4">NPDC050545</strain>
    </source>
</reference>
<organism evidence="3 4">
    <name type="scientific">Nonomuraea typhae</name>
    <dbReference type="NCBI Taxonomy" id="2603600"/>
    <lineage>
        <taxon>Bacteria</taxon>
        <taxon>Bacillati</taxon>
        <taxon>Actinomycetota</taxon>
        <taxon>Actinomycetes</taxon>
        <taxon>Streptosporangiales</taxon>
        <taxon>Streptosporangiaceae</taxon>
        <taxon>Nonomuraea</taxon>
    </lineage>
</organism>
<feature type="domain" description="YcaO" evidence="2">
    <location>
        <begin position="257"/>
        <end position="648"/>
    </location>
</feature>
<dbReference type="InterPro" id="IPR003776">
    <property type="entry name" value="YcaO-like_dom"/>
</dbReference>
<dbReference type="Proteomes" id="UP001612741">
    <property type="component" value="Unassembled WGS sequence"/>
</dbReference>
<keyword evidence="4" id="KW-1185">Reference proteome</keyword>
<dbReference type="RefSeq" id="WP_397082193.1">
    <property type="nucleotide sequence ID" value="NZ_JBITGY010000004.1"/>
</dbReference>
<protein>
    <submittedName>
        <fullName evidence="3">TOMM leader peptide-binding protein</fullName>
    </submittedName>
</protein>
<dbReference type="InterPro" id="IPR022291">
    <property type="entry name" value="Bacteriocin_synth_cyclodeHase"/>
</dbReference>
<sequence>MPDILVLGDGLLSDCVAARLARDHTVRRAESGEPPWLLVVAGDGWAAPGAHDRVRSLAADWHVPWLPLEVAGETVLIGPTVLSGTAGCDRCAGTRRVVARRETAAMDSLLAARGRSPHTPAALLCFCLPVVAETVAAEAGRLAGAREPAHTRAVHQLRLRDLALSRHVFVADPLCPHCGRLPEDSAERAVPDSSPDPKPAPGVYRTRDVRQLDTTLLETYVDREYGIVREIEKTTSAAYPYASAMMAIPGLIENGYGRAPDFQSCLTGAIAEALERLGGARPAGRRTAVRGSFRALDGDALDPKSFGLYSDEVYAQAAHPLCRYDDDAEIDWVWGYSYTRRRPVLVPECYIYYRRHHYDPPATHFVRETSNGCALGGTPAEAALHGLLELVERDSFLLTWYARLPARELDLESAADPLIPLMAERLEHVHGYRVRAFNITMEHGIPAVWVTAVHPGDDPLQAKAFCASGSGFDPERALIDAILEAAVVIPRQSRLFAEDRDRITAMLDQPHLVKDMEDHALLYCHPDAFRRLGFLLSSGSVPETIARSFAGALRPDGATVTEDLRTVVGRLGGAGLEVVAVDQTSLEHRVMGFSCAKVVVPGLLPLTFGDRYRRLRSLPRLLTVPHTLGFRPRRMSFGEVNPHPHPYP</sequence>
<feature type="region of interest" description="Disordered" evidence="1">
    <location>
        <begin position="184"/>
        <end position="205"/>
    </location>
</feature>
<gene>
    <name evidence="3" type="ORF">ACIBG2_16350</name>
</gene>
<accession>A0ABW7YSR0</accession>
<dbReference type="PROSITE" id="PS51664">
    <property type="entry name" value="YCAO"/>
    <property type="match status" value="1"/>
</dbReference>
<comment type="caution">
    <text evidence="3">The sequence shown here is derived from an EMBL/GenBank/DDBJ whole genome shotgun (WGS) entry which is preliminary data.</text>
</comment>
<dbReference type="Gene3D" id="3.30.160.660">
    <property type="match status" value="1"/>
</dbReference>
<dbReference type="Pfam" id="PF02624">
    <property type="entry name" value="YcaO"/>
    <property type="match status" value="1"/>
</dbReference>
<dbReference type="InterPro" id="IPR027624">
    <property type="entry name" value="TOMM_cyclo_SagD"/>
</dbReference>
<name>A0ABW7YSR0_9ACTN</name>
<evidence type="ECO:0000256" key="1">
    <source>
        <dbReference type="SAM" id="MobiDB-lite"/>
    </source>
</evidence>
<evidence type="ECO:0000313" key="4">
    <source>
        <dbReference type="Proteomes" id="UP001612741"/>
    </source>
</evidence>
<dbReference type="PANTHER" id="PTHR37809">
    <property type="entry name" value="RIBOSOMAL PROTEIN S12 METHYLTHIOTRANSFERASE ACCESSORY FACTOR YCAO"/>
    <property type="match status" value="1"/>
</dbReference>
<dbReference type="EMBL" id="JBITGY010000004">
    <property type="protein sequence ID" value="MFI6498960.1"/>
    <property type="molecule type" value="Genomic_DNA"/>
</dbReference>
<dbReference type="Gene3D" id="3.40.50.720">
    <property type="entry name" value="NAD(P)-binding Rossmann-like Domain"/>
    <property type="match status" value="1"/>
</dbReference>
<evidence type="ECO:0000259" key="2">
    <source>
        <dbReference type="PROSITE" id="PS51664"/>
    </source>
</evidence>